<protein>
    <recommendedName>
        <fullName evidence="11">Major facilitator superfamily (MFS) profile domain-containing protein</fullName>
    </recommendedName>
</protein>
<feature type="signal peptide" evidence="10">
    <location>
        <begin position="1"/>
        <end position="17"/>
    </location>
</feature>
<dbReference type="InterPro" id="IPR005829">
    <property type="entry name" value="Sugar_transporter_CS"/>
</dbReference>
<evidence type="ECO:0000256" key="4">
    <source>
        <dbReference type="ARBA" id="ARBA00022989"/>
    </source>
</evidence>
<dbReference type="InterPro" id="IPR036259">
    <property type="entry name" value="MFS_trans_sf"/>
</dbReference>
<keyword evidence="13" id="KW-1185">Reference proteome</keyword>
<sequence length="440" mass="48327">MKRNLLLFICGTALTWSSPELPKLIDPATTRFHRKISPDETSWISSILTLGAAIGPFIFGYLAEKIGRKATLLYLGVPFLVCYPFLAFSKTTEAFFVARFIMGLAVGGTFLVMPMYIGEIADKHNRGALGSSMSCFVCFGIFFSCSLGPYISVTAFNLILAAFPLVYLALFFPIAPESPYFYISGGETDLAKGVLEKMYASPDIVEKELIDIQTTIAEEAKATFKEIIGSKGLTKALTISVGLLVFQQFSGINAVLFYSQQIFQQTGTTLPAEICTIIIVGVQFLSSFLTPLIVERFGKKKILIFSAVGMAASEVPLGVFCYLKNHGVDVTPVTFLPILTLTTFIISFNSGFGPLPWALLCELFPSNVKSIASASVSSIIWVLAFFITKYFEAMVVMFGVGQLFLFFAFCCMLSIMFVIFCVIETKGKTLNEIQDLLMNK</sequence>
<comment type="similarity">
    <text evidence="7">Belongs to the major facilitator superfamily. Sugar transporter (TC 2.A.1.1) family. Trehalose transporter subfamily.</text>
</comment>
<feature type="transmembrane region" description="Helical" evidence="9">
    <location>
        <begin position="94"/>
        <end position="117"/>
    </location>
</feature>
<keyword evidence="4 9" id="KW-1133">Transmembrane helix</keyword>
<evidence type="ECO:0000313" key="13">
    <source>
        <dbReference type="Proteomes" id="UP001162156"/>
    </source>
</evidence>
<feature type="transmembrane region" description="Helical" evidence="9">
    <location>
        <begin position="403"/>
        <end position="423"/>
    </location>
</feature>
<feature type="transmembrane region" description="Helical" evidence="9">
    <location>
        <begin position="371"/>
        <end position="391"/>
    </location>
</feature>
<dbReference type="FunFam" id="1.20.1250.20:FF:000055">
    <property type="entry name" value="Facilitated trehalose transporter Tret1-2 homolog"/>
    <property type="match status" value="1"/>
</dbReference>
<dbReference type="PROSITE" id="PS00217">
    <property type="entry name" value="SUGAR_TRANSPORT_2"/>
    <property type="match status" value="1"/>
</dbReference>
<feature type="transmembrane region" description="Helical" evidence="9">
    <location>
        <begin position="270"/>
        <end position="290"/>
    </location>
</feature>
<keyword evidence="3 9" id="KW-0812">Transmembrane</keyword>
<feature type="transmembrane region" description="Helical" evidence="9">
    <location>
        <begin position="156"/>
        <end position="175"/>
    </location>
</feature>
<evidence type="ECO:0000259" key="11">
    <source>
        <dbReference type="PROSITE" id="PS50850"/>
    </source>
</evidence>
<feature type="domain" description="Major facilitator superfamily (MFS) profile" evidence="11">
    <location>
        <begin position="1"/>
        <end position="426"/>
    </location>
</feature>
<dbReference type="EMBL" id="JANEYF010000235">
    <property type="protein sequence ID" value="KAJ8971257.1"/>
    <property type="molecule type" value="Genomic_DNA"/>
</dbReference>
<feature type="transmembrane region" description="Helical" evidence="9">
    <location>
        <begin position="302"/>
        <end position="323"/>
    </location>
</feature>
<dbReference type="NCBIfam" id="TIGR00879">
    <property type="entry name" value="SP"/>
    <property type="match status" value="1"/>
</dbReference>
<name>A0AAV8ZW42_9CUCU</name>
<accession>A0AAV8ZW42</accession>
<reference evidence="12" key="1">
    <citation type="journal article" date="2023" name="Insect Mol. Biol.">
        <title>Genome sequencing provides insights into the evolution of gene families encoding plant cell wall-degrading enzymes in longhorned beetles.</title>
        <authorList>
            <person name="Shin N.R."/>
            <person name="Okamura Y."/>
            <person name="Kirsch R."/>
            <person name="Pauchet Y."/>
        </authorList>
    </citation>
    <scope>NUCLEOTIDE SEQUENCE</scope>
    <source>
        <strain evidence="12">RBIC_L_NR</strain>
    </source>
</reference>
<evidence type="ECO:0000256" key="7">
    <source>
        <dbReference type="ARBA" id="ARBA00024348"/>
    </source>
</evidence>
<evidence type="ECO:0000256" key="2">
    <source>
        <dbReference type="ARBA" id="ARBA00022475"/>
    </source>
</evidence>
<keyword evidence="2" id="KW-1003">Cell membrane</keyword>
<comment type="caution">
    <text evidence="12">The sequence shown here is derived from an EMBL/GenBank/DDBJ whole genome shotgun (WGS) entry which is preliminary data.</text>
</comment>
<feature type="transmembrane region" description="Helical" evidence="9">
    <location>
        <begin position="236"/>
        <end position="258"/>
    </location>
</feature>
<dbReference type="InterPro" id="IPR050549">
    <property type="entry name" value="MFS_Trehalose_Transporter"/>
</dbReference>
<proteinExistence type="inferred from homology"/>
<dbReference type="Gene3D" id="1.20.1250.20">
    <property type="entry name" value="MFS general substrate transporter like domains"/>
    <property type="match status" value="1"/>
</dbReference>
<keyword evidence="5 9" id="KW-0472">Membrane</keyword>
<evidence type="ECO:0000256" key="5">
    <source>
        <dbReference type="ARBA" id="ARBA00023136"/>
    </source>
</evidence>
<dbReference type="PANTHER" id="PTHR48021:SF47">
    <property type="entry name" value="GH17672P"/>
    <property type="match status" value="1"/>
</dbReference>
<dbReference type="Pfam" id="PF00083">
    <property type="entry name" value="Sugar_tr"/>
    <property type="match status" value="1"/>
</dbReference>
<feature type="transmembrane region" description="Helical" evidence="9">
    <location>
        <begin position="43"/>
        <end position="63"/>
    </location>
</feature>
<keyword evidence="10" id="KW-0732">Signal</keyword>
<evidence type="ECO:0000256" key="9">
    <source>
        <dbReference type="SAM" id="Phobius"/>
    </source>
</evidence>
<comment type="subcellular location">
    <subcellularLocation>
        <location evidence="1">Cell membrane</location>
        <topology evidence="1">Multi-pass membrane protein</topology>
    </subcellularLocation>
</comment>
<dbReference type="SUPFAM" id="SSF103473">
    <property type="entry name" value="MFS general substrate transporter"/>
    <property type="match status" value="1"/>
</dbReference>
<evidence type="ECO:0000256" key="1">
    <source>
        <dbReference type="ARBA" id="ARBA00004651"/>
    </source>
</evidence>
<feature type="transmembrane region" description="Helical" evidence="9">
    <location>
        <begin position="129"/>
        <end position="150"/>
    </location>
</feature>
<organism evidence="12 13">
    <name type="scientific">Rhamnusium bicolor</name>
    <dbReference type="NCBI Taxonomy" id="1586634"/>
    <lineage>
        <taxon>Eukaryota</taxon>
        <taxon>Metazoa</taxon>
        <taxon>Ecdysozoa</taxon>
        <taxon>Arthropoda</taxon>
        <taxon>Hexapoda</taxon>
        <taxon>Insecta</taxon>
        <taxon>Pterygota</taxon>
        <taxon>Neoptera</taxon>
        <taxon>Endopterygota</taxon>
        <taxon>Coleoptera</taxon>
        <taxon>Polyphaga</taxon>
        <taxon>Cucujiformia</taxon>
        <taxon>Chrysomeloidea</taxon>
        <taxon>Cerambycidae</taxon>
        <taxon>Lepturinae</taxon>
        <taxon>Rhagiini</taxon>
        <taxon>Rhamnusium</taxon>
    </lineage>
</organism>
<dbReference type="GO" id="GO:0005886">
    <property type="term" value="C:plasma membrane"/>
    <property type="evidence" value="ECO:0007669"/>
    <property type="project" value="UniProtKB-SubCell"/>
</dbReference>
<evidence type="ECO:0000256" key="6">
    <source>
        <dbReference type="ARBA" id="ARBA00023180"/>
    </source>
</evidence>
<evidence type="ECO:0000256" key="10">
    <source>
        <dbReference type="SAM" id="SignalP"/>
    </source>
</evidence>
<keyword evidence="8" id="KW-0813">Transport</keyword>
<feature type="transmembrane region" description="Helical" evidence="9">
    <location>
        <begin position="70"/>
        <end position="88"/>
    </location>
</feature>
<feature type="transmembrane region" description="Helical" evidence="9">
    <location>
        <begin position="335"/>
        <end position="359"/>
    </location>
</feature>
<evidence type="ECO:0000256" key="8">
    <source>
        <dbReference type="RuleBase" id="RU003346"/>
    </source>
</evidence>
<dbReference type="InterPro" id="IPR003663">
    <property type="entry name" value="Sugar/inositol_transpt"/>
</dbReference>
<dbReference type="InterPro" id="IPR020846">
    <property type="entry name" value="MFS_dom"/>
</dbReference>
<keyword evidence="6" id="KW-0325">Glycoprotein</keyword>
<evidence type="ECO:0000313" key="12">
    <source>
        <dbReference type="EMBL" id="KAJ8971257.1"/>
    </source>
</evidence>
<dbReference type="PROSITE" id="PS50850">
    <property type="entry name" value="MFS"/>
    <property type="match status" value="1"/>
</dbReference>
<feature type="chain" id="PRO_5043395588" description="Major facilitator superfamily (MFS) profile domain-containing protein" evidence="10">
    <location>
        <begin position="18"/>
        <end position="440"/>
    </location>
</feature>
<dbReference type="InterPro" id="IPR005828">
    <property type="entry name" value="MFS_sugar_transport-like"/>
</dbReference>
<dbReference type="AlphaFoldDB" id="A0AAV8ZW42"/>
<gene>
    <name evidence="12" type="ORF">NQ314_000798</name>
</gene>
<dbReference type="Proteomes" id="UP001162156">
    <property type="component" value="Unassembled WGS sequence"/>
</dbReference>
<dbReference type="PRINTS" id="PR00171">
    <property type="entry name" value="SUGRTRNSPORT"/>
</dbReference>
<dbReference type="GO" id="GO:0022857">
    <property type="term" value="F:transmembrane transporter activity"/>
    <property type="evidence" value="ECO:0007669"/>
    <property type="project" value="InterPro"/>
</dbReference>
<evidence type="ECO:0000256" key="3">
    <source>
        <dbReference type="ARBA" id="ARBA00022692"/>
    </source>
</evidence>
<dbReference type="PANTHER" id="PTHR48021">
    <property type="match status" value="1"/>
</dbReference>